<feature type="domain" description="Response regulatory" evidence="5">
    <location>
        <begin position="3"/>
        <end position="119"/>
    </location>
</feature>
<dbReference type="RefSeq" id="WP_188406553.1">
    <property type="nucleotide sequence ID" value="NZ_BMGL01000010.1"/>
</dbReference>
<dbReference type="PRINTS" id="PR00038">
    <property type="entry name" value="HTHLUXR"/>
</dbReference>
<dbReference type="InterPro" id="IPR051015">
    <property type="entry name" value="EvgA-like"/>
</dbReference>
<feature type="domain" description="HTH luxR-type" evidence="4">
    <location>
        <begin position="137"/>
        <end position="202"/>
    </location>
</feature>
<dbReference type="SMART" id="SM00421">
    <property type="entry name" value="HTH_LUXR"/>
    <property type="match status" value="1"/>
</dbReference>
<protein>
    <submittedName>
        <fullName evidence="6">DNA-binding response regulator</fullName>
    </submittedName>
</protein>
<dbReference type="PROSITE" id="PS00622">
    <property type="entry name" value="HTH_LUXR_1"/>
    <property type="match status" value="1"/>
</dbReference>
<dbReference type="InterPro" id="IPR011006">
    <property type="entry name" value="CheY-like_superfamily"/>
</dbReference>
<dbReference type="PROSITE" id="PS50043">
    <property type="entry name" value="HTH_LUXR_2"/>
    <property type="match status" value="1"/>
</dbReference>
<keyword evidence="2 6" id="KW-0238">DNA-binding</keyword>
<dbReference type="Proteomes" id="UP000599688">
    <property type="component" value="Unassembled WGS sequence"/>
</dbReference>
<name>A0A916ZWZ9_9FLAO</name>
<dbReference type="CDD" id="cd06170">
    <property type="entry name" value="LuxR_C_like"/>
    <property type="match status" value="1"/>
</dbReference>
<dbReference type="SMART" id="SM00448">
    <property type="entry name" value="REC"/>
    <property type="match status" value="1"/>
</dbReference>
<gene>
    <name evidence="6" type="ORF">GCM10010831_18380</name>
</gene>
<dbReference type="AlphaFoldDB" id="A0A916ZWZ9"/>
<dbReference type="SUPFAM" id="SSF46894">
    <property type="entry name" value="C-terminal effector domain of the bipartite response regulators"/>
    <property type="match status" value="1"/>
</dbReference>
<organism evidence="6 7">
    <name type="scientific">Psychroflexus salis</name>
    <dbReference type="NCBI Taxonomy" id="1526574"/>
    <lineage>
        <taxon>Bacteria</taxon>
        <taxon>Pseudomonadati</taxon>
        <taxon>Bacteroidota</taxon>
        <taxon>Flavobacteriia</taxon>
        <taxon>Flavobacteriales</taxon>
        <taxon>Flavobacteriaceae</taxon>
        <taxon>Psychroflexus</taxon>
    </lineage>
</organism>
<evidence type="ECO:0000259" key="5">
    <source>
        <dbReference type="PROSITE" id="PS50110"/>
    </source>
</evidence>
<evidence type="ECO:0000256" key="2">
    <source>
        <dbReference type="ARBA" id="ARBA00023125"/>
    </source>
</evidence>
<keyword evidence="7" id="KW-1185">Reference proteome</keyword>
<comment type="caution">
    <text evidence="6">The sequence shown here is derived from an EMBL/GenBank/DDBJ whole genome shotgun (WGS) entry which is preliminary data.</text>
</comment>
<dbReference type="InterPro" id="IPR058245">
    <property type="entry name" value="NreC/VraR/RcsB-like_REC"/>
</dbReference>
<evidence type="ECO:0000256" key="1">
    <source>
        <dbReference type="ARBA" id="ARBA00022553"/>
    </source>
</evidence>
<keyword evidence="1 3" id="KW-0597">Phosphoprotein</keyword>
<dbReference type="GO" id="GO:0000160">
    <property type="term" value="P:phosphorelay signal transduction system"/>
    <property type="evidence" value="ECO:0007669"/>
    <property type="project" value="InterPro"/>
</dbReference>
<proteinExistence type="predicted"/>
<dbReference type="InterPro" id="IPR001789">
    <property type="entry name" value="Sig_transdc_resp-reg_receiver"/>
</dbReference>
<dbReference type="PANTHER" id="PTHR45566:SF2">
    <property type="entry name" value="NARL SUBFAMILY"/>
    <property type="match status" value="1"/>
</dbReference>
<dbReference type="EMBL" id="BMGL01000010">
    <property type="protein sequence ID" value="GGE17454.1"/>
    <property type="molecule type" value="Genomic_DNA"/>
</dbReference>
<evidence type="ECO:0000259" key="4">
    <source>
        <dbReference type="PROSITE" id="PS50043"/>
    </source>
</evidence>
<dbReference type="GO" id="GO:0003677">
    <property type="term" value="F:DNA binding"/>
    <property type="evidence" value="ECO:0007669"/>
    <property type="project" value="UniProtKB-KW"/>
</dbReference>
<dbReference type="PROSITE" id="PS50110">
    <property type="entry name" value="RESPONSE_REGULATORY"/>
    <property type="match status" value="1"/>
</dbReference>
<dbReference type="Gene3D" id="3.40.50.2300">
    <property type="match status" value="1"/>
</dbReference>
<dbReference type="Pfam" id="PF00196">
    <property type="entry name" value="GerE"/>
    <property type="match status" value="1"/>
</dbReference>
<dbReference type="SUPFAM" id="SSF52172">
    <property type="entry name" value="CheY-like"/>
    <property type="match status" value="1"/>
</dbReference>
<reference evidence="6 7" key="1">
    <citation type="journal article" date="2014" name="Int. J. Syst. Evol. Microbiol.">
        <title>Complete genome sequence of Corynebacterium casei LMG S-19264T (=DSM 44701T), isolated from a smear-ripened cheese.</title>
        <authorList>
            <consortium name="US DOE Joint Genome Institute (JGI-PGF)"/>
            <person name="Walter F."/>
            <person name="Albersmeier A."/>
            <person name="Kalinowski J."/>
            <person name="Ruckert C."/>
        </authorList>
    </citation>
    <scope>NUCLEOTIDE SEQUENCE [LARGE SCALE GENOMIC DNA]</scope>
    <source>
        <strain evidence="6 7">CGMCC 1.12925</strain>
    </source>
</reference>
<dbReference type="PANTHER" id="PTHR45566">
    <property type="entry name" value="HTH-TYPE TRANSCRIPTIONAL REGULATOR YHJB-RELATED"/>
    <property type="match status" value="1"/>
</dbReference>
<dbReference type="InterPro" id="IPR000792">
    <property type="entry name" value="Tscrpt_reg_LuxR_C"/>
</dbReference>
<accession>A0A916ZWZ9</accession>
<sequence>MKKILLADDHGIVRIGISNVIKQKYPTVNVFQAENIFEANSIVNDQIIDFAIIDIKMPGGSSIDLVKHIKVIQPRTKLLMYSGLNEEQYGHRFLKLGVNGFLSKHEAVEEVLNAIEVINSGKTYISKDLANKMKNNSTNSLDNLSARELEIISLMSEGFGNLEISKELDLKTSTVSTYKKRVMEKFNAENPIDLIDRYRSLILEDV</sequence>
<dbReference type="InterPro" id="IPR016032">
    <property type="entry name" value="Sig_transdc_resp-reg_C-effctor"/>
</dbReference>
<dbReference type="Pfam" id="PF00072">
    <property type="entry name" value="Response_reg"/>
    <property type="match status" value="1"/>
</dbReference>
<evidence type="ECO:0000313" key="7">
    <source>
        <dbReference type="Proteomes" id="UP000599688"/>
    </source>
</evidence>
<dbReference type="GO" id="GO:0006355">
    <property type="term" value="P:regulation of DNA-templated transcription"/>
    <property type="evidence" value="ECO:0007669"/>
    <property type="project" value="InterPro"/>
</dbReference>
<evidence type="ECO:0000313" key="6">
    <source>
        <dbReference type="EMBL" id="GGE17454.1"/>
    </source>
</evidence>
<evidence type="ECO:0000256" key="3">
    <source>
        <dbReference type="PROSITE-ProRule" id="PRU00169"/>
    </source>
</evidence>
<dbReference type="CDD" id="cd17535">
    <property type="entry name" value="REC_NarL-like"/>
    <property type="match status" value="1"/>
</dbReference>
<feature type="modified residue" description="4-aspartylphosphate" evidence="3">
    <location>
        <position position="54"/>
    </location>
</feature>